<name>A0A095Y3A2_9CORY</name>
<dbReference type="AlphaFoldDB" id="A0A095Y3A2"/>
<dbReference type="RefSeq" id="WP_035122274.1">
    <property type="nucleotide sequence ID" value="NZ_JRNE01000053.1"/>
</dbReference>
<dbReference type="EMBL" id="JRNE01000053">
    <property type="protein sequence ID" value="KGF16521.1"/>
    <property type="molecule type" value="Genomic_DNA"/>
</dbReference>
<evidence type="ECO:0000259" key="1">
    <source>
        <dbReference type="Pfam" id="PF08378"/>
    </source>
</evidence>
<protein>
    <recommendedName>
        <fullName evidence="1">NERD domain-containing protein</fullName>
    </recommendedName>
</protein>
<evidence type="ECO:0000313" key="2">
    <source>
        <dbReference type="EMBL" id="KGF16521.1"/>
    </source>
</evidence>
<evidence type="ECO:0000313" key="3">
    <source>
        <dbReference type="Proteomes" id="UP000029548"/>
    </source>
</evidence>
<accession>A0A095Y3A2</accession>
<comment type="caution">
    <text evidence="2">The sequence shown here is derived from an EMBL/GenBank/DDBJ whole genome shotgun (WGS) entry which is preliminary data.</text>
</comment>
<dbReference type="eggNOG" id="COG0515">
    <property type="taxonomic scope" value="Bacteria"/>
</dbReference>
<dbReference type="InterPro" id="IPR011528">
    <property type="entry name" value="NERD"/>
</dbReference>
<organism evidence="2 3">
    <name type="scientific">Corynebacterium freneyi DNF00450</name>
    <dbReference type="NCBI Taxonomy" id="1287475"/>
    <lineage>
        <taxon>Bacteria</taxon>
        <taxon>Bacillati</taxon>
        <taxon>Actinomycetota</taxon>
        <taxon>Actinomycetes</taxon>
        <taxon>Mycobacteriales</taxon>
        <taxon>Corynebacteriaceae</taxon>
        <taxon>Corynebacterium</taxon>
    </lineage>
</organism>
<dbReference type="Pfam" id="PF08378">
    <property type="entry name" value="NERD"/>
    <property type="match status" value="1"/>
</dbReference>
<dbReference type="Proteomes" id="UP000029548">
    <property type="component" value="Unassembled WGS sequence"/>
</dbReference>
<feature type="domain" description="NERD" evidence="1">
    <location>
        <begin position="34"/>
        <end position="116"/>
    </location>
</feature>
<reference evidence="2 3" key="1">
    <citation type="submission" date="2014-07" db="EMBL/GenBank/DDBJ databases">
        <authorList>
            <person name="McCorrison J."/>
            <person name="Sanka R."/>
            <person name="Torralba M."/>
            <person name="Gillis M."/>
            <person name="Haft D.H."/>
            <person name="Methe B."/>
            <person name="Sutton G."/>
            <person name="Nelson K.E."/>
        </authorList>
    </citation>
    <scope>NUCLEOTIDE SEQUENCE [LARGE SCALE GENOMIC DNA]</scope>
    <source>
        <strain evidence="2 3">DNF00450</strain>
    </source>
</reference>
<proteinExistence type="predicted"/>
<sequence>MSTPEKRFREVSKSEFPHEREGLGLLVAAVPNTAPYRVWTNFSFTDDQGQWHEVDALVVGRGRIHMVELKSWNGVFSGSEHQIDIVWDTGGRAQKRHPNYTTRKKAQKFVGRLHREIDDIRRHAGELGIPMSSEDYYVPWVQESLFLHGDRVHSRLSESGAHNVFGRDGMESQTNLPGIAERLTEGPGKYPITEKRSRDVLAIAIDNIVGANLPARRPKVGDWDLQEVIENDDGFILRSARNPLQGQNGVAYIPDIPANLDPSEKRRKSGCSAYG</sequence>
<gene>
    <name evidence="2" type="ORF">HMPREF1650_07200</name>
</gene>